<dbReference type="AlphaFoldDB" id="A0A8X6XZC0"/>
<organism evidence="1 2">
    <name type="scientific">Trichonephila inaurata madagascariensis</name>
    <dbReference type="NCBI Taxonomy" id="2747483"/>
    <lineage>
        <taxon>Eukaryota</taxon>
        <taxon>Metazoa</taxon>
        <taxon>Ecdysozoa</taxon>
        <taxon>Arthropoda</taxon>
        <taxon>Chelicerata</taxon>
        <taxon>Arachnida</taxon>
        <taxon>Araneae</taxon>
        <taxon>Araneomorphae</taxon>
        <taxon>Entelegynae</taxon>
        <taxon>Araneoidea</taxon>
        <taxon>Nephilidae</taxon>
        <taxon>Trichonephila</taxon>
        <taxon>Trichonephila inaurata</taxon>
    </lineage>
</organism>
<evidence type="ECO:0000313" key="1">
    <source>
        <dbReference type="EMBL" id="GFY62139.1"/>
    </source>
</evidence>
<dbReference type="Proteomes" id="UP000886998">
    <property type="component" value="Unassembled WGS sequence"/>
</dbReference>
<accession>A0A8X6XZC0</accession>
<evidence type="ECO:0000313" key="2">
    <source>
        <dbReference type="Proteomes" id="UP000886998"/>
    </source>
</evidence>
<reference evidence="1" key="1">
    <citation type="submission" date="2020-08" db="EMBL/GenBank/DDBJ databases">
        <title>Multicomponent nature underlies the extraordinary mechanical properties of spider dragline silk.</title>
        <authorList>
            <person name="Kono N."/>
            <person name="Nakamura H."/>
            <person name="Mori M."/>
            <person name="Yoshida Y."/>
            <person name="Ohtoshi R."/>
            <person name="Malay A.D."/>
            <person name="Moran D.A.P."/>
            <person name="Tomita M."/>
            <person name="Numata K."/>
            <person name="Arakawa K."/>
        </authorList>
    </citation>
    <scope>NUCLEOTIDE SEQUENCE</scope>
</reference>
<proteinExistence type="predicted"/>
<gene>
    <name evidence="1" type="ORF">TNIN_158511</name>
</gene>
<protein>
    <submittedName>
        <fullName evidence="1">Uncharacterized protein</fullName>
    </submittedName>
</protein>
<comment type="caution">
    <text evidence="1">The sequence shown here is derived from an EMBL/GenBank/DDBJ whole genome shotgun (WGS) entry which is preliminary data.</text>
</comment>
<sequence>MCLSIGDPVDPGTLFSSGLTDQRFFIFCKSTSVPPGRQGHLSLQLVDHYLELLFSAWIDLISRFFILTLQSTSEFLLEEQGHLSLQLVDHYLELLFYAWIDRSAVSLS</sequence>
<dbReference type="EMBL" id="BMAV01014085">
    <property type="protein sequence ID" value="GFY62139.1"/>
    <property type="molecule type" value="Genomic_DNA"/>
</dbReference>
<name>A0A8X6XZC0_9ARAC</name>
<keyword evidence="2" id="KW-1185">Reference proteome</keyword>